<dbReference type="Pfam" id="PF00501">
    <property type="entry name" value="AMP-binding"/>
    <property type="match status" value="1"/>
</dbReference>
<dbReference type="Gene3D" id="3.30.300.30">
    <property type="match status" value="1"/>
</dbReference>
<feature type="domain" description="AMP-binding enzyme C-terminal" evidence="4">
    <location>
        <begin position="409"/>
        <end position="487"/>
    </location>
</feature>
<keyword evidence="6" id="KW-1185">Reference proteome</keyword>
<dbReference type="AlphaFoldDB" id="A0AA41Q693"/>
<keyword evidence="2" id="KW-0436">Ligase</keyword>
<evidence type="ECO:0000259" key="4">
    <source>
        <dbReference type="Pfam" id="PF13193"/>
    </source>
</evidence>
<dbReference type="InterPro" id="IPR050237">
    <property type="entry name" value="ATP-dep_AMP-bd_enzyme"/>
</dbReference>
<evidence type="ECO:0000259" key="3">
    <source>
        <dbReference type="Pfam" id="PF00501"/>
    </source>
</evidence>
<dbReference type="PANTHER" id="PTHR43767">
    <property type="entry name" value="LONG-CHAIN-FATTY-ACID--COA LIGASE"/>
    <property type="match status" value="1"/>
</dbReference>
<organism evidence="5 6">
    <name type="scientific">Yinghuangia soli</name>
    <dbReference type="NCBI Taxonomy" id="2908204"/>
    <lineage>
        <taxon>Bacteria</taxon>
        <taxon>Bacillati</taxon>
        <taxon>Actinomycetota</taxon>
        <taxon>Actinomycetes</taxon>
        <taxon>Kitasatosporales</taxon>
        <taxon>Streptomycetaceae</taxon>
        <taxon>Yinghuangia</taxon>
    </lineage>
</organism>
<dbReference type="Proteomes" id="UP001165378">
    <property type="component" value="Unassembled WGS sequence"/>
</dbReference>
<evidence type="ECO:0000256" key="1">
    <source>
        <dbReference type="ARBA" id="ARBA00006432"/>
    </source>
</evidence>
<dbReference type="Gene3D" id="3.40.50.12780">
    <property type="entry name" value="N-terminal domain of ligase-like"/>
    <property type="match status" value="1"/>
</dbReference>
<dbReference type="PROSITE" id="PS00455">
    <property type="entry name" value="AMP_BINDING"/>
    <property type="match status" value="1"/>
</dbReference>
<dbReference type="RefSeq" id="WP_235057140.1">
    <property type="nucleotide sequence ID" value="NZ_JAKFHA010000033.1"/>
</dbReference>
<evidence type="ECO:0000313" key="5">
    <source>
        <dbReference type="EMBL" id="MCF2532360.1"/>
    </source>
</evidence>
<sequence>MLLHEILASAAADHADETALICPDPAAQLTFGQLEAQSAALAAAVGVRVSPGGRVAVLAHNRAEYVVACYGVPRSGRVLVPLNPRLHPQEWAEQLERSGAELVLAEPDLAEGLAERWDGPVVVFDAAEGWDALLAAGRTAPLPEGPSSDGELAWLLFTSGSTGRPKGVRLTHRSLVAGMRTTLARRPAFADTVFLTPFPLCHVAGAYQVPMHHLAARPVVVVRKYVPEQLPDLVTEFGVTSMSLAPTMIDALLAQDGAAELRGRLRSIGYGASPISPELLRRTADVLGCALNQGFGSTELSGNAVFLTAEEHRPELLSAAGRPGPGVELRIVDEAWADVPTGEVGEITVRAVQVCDGYWEDDKATAEAFRDGWFRTGDLGRLDADGYLYVVDRKKDIVISGGENVSAREVEGVLRSHPGVQEVAVIGLPDARWGERVCAVVVRSVAADRDEVGEAELVALCRSRLAGFKVPRVVHFVAELPTTGTGKVSKPALRQRFAALDEA</sequence>
<comment type="similarity">
    <text evidence="1">Belongs to the ATP-dependent AMP-binding enzyme family.</text>
</comment>
<dbReference type="InterPro" id="IPR000873">
    <property type="entry name" value="AMP-dep_synth/lig_dom"/>
</dbReference>
<dbReference type="PANTHER" id="PTHR43767:SF1">
    <property type="entry name" value="NONRIBOSOMAL PEPTIDE SYNTHASE PES1 (EUROFUNG)-RELATED"/>
    <property type="match status" value="1"/>
</dbReference>
<dbReference type="FunFam" id="3.30.300.30:FF:000008">
    <property type="entry name" value="2,3-dihydroxybenzoate-AMP ligase"/>
    <property type="match status" value="1"/>
</dbReference>
<feature type="domain" description="AMP-dependent synthetase/ligase" evidence="3">
    <location>
        <begin position="9"/>
        <end position="359"/>
    </location>
</feature>
<evidence type="ECO:0000313" key="6">
    <source>
        <dbReference type="Proteomes" id="UP001165378"/>
    </source>
</evidence>
<dbReference type="InterPro" id="IPR025110">
    <property type="entry name" value="AMP-bd_C"/>
</dbReference>
<protein>
    <submittedName>
        <fullName evidence="5">AMP-binding protein</fullName>
    </submittedName>
</protein>
<evidence type="ECO:0000256" key="2">
    <source>
        <dbReference type="ARBA" id="ARBA00022598"/>
    </source>
</evidence>
<accession>A0AA41Q693</accession>
<dbReference type="Pfam" id="PF13193">
    <property type="entry name" value="AMP-binding_C"/>
    <property type="match status" value="1"/>
</dbReference>
<reference evidence="5" key="1">
    <citation type="submission" date="2022-01" db="EMBL/GenBank/DDBJ databases">
        <title>Genome-Based Taxonomic Classification of the Phylum Actinobacteria.</title>
        <authorList>
            <person name="Gao Y."/>
        </authorList>
    </citation>
    <scope>NUCLEOTIDE SEQUENCE</scope>
    <source>
        <strain evidence="5">KLBMP 8922</strain>
    </source>
</reference>
<dbReference type="SUPFAM" id="SSF56801">
    <property type="entry name" value="Acetyl-CoA synthetase-like"/>
    <property type="match status" value="1"/>
</dbReference>
<dbReference type="InterPro" id="IPR020845">
    <property type="entry name" value="AMP-binding_CS"/>
</dbReference>
<dbReference type="EMBL" id="JAKFHA010000033">
    <property type="protein sequence ID" value="MCF2532360.1"/>
    <property type="molecule type" value="Genomic_DNA"/>
</dbReference>
<proteinExistence type="inferred from homology"/>
<gene>
    <name evidence="5" type="ORF">LZ495_34815</name>
</gene>
<name>A0AA41Q693_9ACTN</name>
<comment type="caution">
    <text evidence="5">The sequence shown here is derived from an EMBL/GenBank/DDBJ whole genome shotgun (WGS) entry which is preliminary data.</text>
</comment>
<dbReference type="InterPro" id="IPR045851">
    <property type="entry name" value="AMP-bd_C_sf"/>
</dbReference>
<dbReference type="InterPro" id="IPR042099">
    <property type="entry name" value="ANL_N_sf"/>
</dbReference>
<dbReference type="GO" id="GO:0016878">
    <property type="term" value="F:acid-thiol ligase activity"/>
    <property type="evidence" value="ECO:0007669"/>
    <property type="project" value="UniProtKB-ARBA"/>
</dbReference>